<dbReference type="OrthoDB" id="8059480at2759"/>
<keyword evidence="4" id="KW-1185">Reference proteome</keyword>
<evidence type="ECO:0000256" key="1">
    <source>
        <dbReference type="ARBA" id="ARBA00022801"/>
    </source>
</evidence>
<gene>
    <name evidence="3" type="ORF">MCOR_51323</name>
</gene>
<evidence type="ECO:0000313" key="3">
    <source>
        <dbReference type="EMBL" id="CAC5418930.1"/>
    </source>
</evidence>
<sequence>MAKSFEFKNDFMANVETAIVNNNEIRVKLGNIYINGLVDSGATISVINEQLLRRGFYKKELPHISISDLPEIRGLCNTVHNVKGKIDLDIDVNELVMPFSFYIVRDVGFHLILGQDFLTSHKANINFSNHIVSFHDEFTIAALESGKNLEKYFIAKTNKTLTSKAHTEIDIQLSINKFPRNTTALLEPHNNLINRQILGSNCLSVVKDAKVYYRVLNPTNKDIVIKANSPIAKVWKSHTKPICVLDGNLKSDVQFQDPIKEALSLNVQIDSDNITKEQHQKLLKLIGTNRSVFAKDASE</sequence>
<dbReference type="Gene3D" id="2.40.70.10">
    <property type="entry name" value="Acid Proteases"/>
    <property type="match status" value="1"/>
</dbReference>
<dbReference type="CDD" id="cd00303">
    <property type="entry name" value="retropepsin_like"/>
    <property type="match status" value="1"/>
</dbReference>
<dbReference type="Pfam" id="PF00077">
    <property type="entry name" value="RVP"/>
    <property type="match status" value="1"/>
</dbReference>
<proteinExistence type="predicted"/>
<dbReference type="InterPro" id="IPR021109">
    <property type="entry name" value="Peptidase_aspartic_dom_sf"/>
</dbReference>
<accession>A0A6J8EEH6</accession>
<dbReference type="GO" id="GO:0006508">
    <property type="term" value="P:proteolysis"/>
    <property type="evidence" value="ECO:0007669"/>
    <property type="project" value="InterPro"/>
</dbReference>
<dbReference type="AlphaFoldDB" id="A0A6J8EEH6"/>
<reference evidence="3 4" key="1">
    <citation type="submission" date="2020-06" db="EMBL/GenBank/DDBJ databases">
        <authorList>
            <person name="Li R."/>
            <person name="Bekaert M."/>
        </authorList>
    </citation>
    <scope>NUCLEOTIDE SEQUENCE [LARGE SCALE GENOMIC DNA]</scope>
    <source>
        <strain evidence="4">wild</strain>
    </source>
</reference>
<evidence type="ECO:0000259" key="2">
    <source>
        <dbReference type="Pfam" id="PF00077"/>
    </source>
</evidence>
<dbReference type="InterPro" id="IPR001969">
    <property type="entry name" value="Aspartic_peptidase_AS"/>
</dbReference>
<dbReference type="PROSITE" id="PS00141">
    <property type="entry name" value="ASP_PROTEASE"/>
    <property type="match status" value="1"/>
</dbReference>
<dbReference type="EMBL" id="CACVKT020008954">
    <property type="protein sequence ID" value="CAC5418930.1"/>
    <property type="molecule type" value="Genomic_DNA"/>
</dbReference>
<dbReference type="SUPFAM" id="SSF50630">
    <property type="entry name" value="Acid proteases"/>
    <property type="match status" value="1"/>
</dbReference>
<feature type="domain" description="Retropepsins" evidence="2">
    <location>
        <begin position="23"/>
        <end position="125"/>
    </location>
</feature>
<dbReference type="InterPro" id="IPR018061">
    <property type="entry name" value="Retropepsins"/>
</dbReference>
<dbReference type="Proteomes" id="UP000507470">
    <property type="component" value="Unassembled WGS sequence"/>
</dbReference>
<evidence type="ECO:0000313" key="4">
    <source>
        <dbReference type="Proteomes" id="UP000507470"/>
    </source>
</evidence>
<dbReference type="GO" id="GO:0004190">
    <property type="term" value="F:aspartic-type endopeptidase activity"/>
    <property type="evidence" value="ECO:0007669"/>
    <property type="project" value="InterPro"/>
</dbReference>
<name>A0A6J8EEH6_MYTCO</name>
<keyword evidence="1" id="KW-0378">Hydrolase</keyword>
<protein>
    <recommendedName>
        <fullName evidence="2">Retropepsins domain-containing protein</fullName>
    </recommendedName>
</protein>
<organism evidence="3 4">
    <name type="scientific">Mytilus coruscus</name>
    <name type="common">Sea mussel</name>
    <dbReference type="NCBI Taxonomy" id="42192"/>
    <lineage>
        <taxon>Eukaryota</taxon>
        <taxon>Metazoa</taxon>
        <taxon>Spiralia</taxon>
        <taxon>Lophotrochozoa</taxon>
        <taxon>Mollusca</taxon>
        <taxon>Bivalvia</taxon>
        <taxon>Autobranchia</taxon>
        <taxon>Pteriomorphia</taxon>
        <taxon>Mytilida</taxon>
        <taxon>Mytiloidea</taxon>
        <taxon>Mytilidae</taxon>
        <taxon>Mytilinae</taxon>
        <taxon>Mytilus</taxon>
    </lineage>
</organism>